<keyword evidence="2" id="KW-0732">Signal</keyword>
<evidence type="ECO:0000313" key="3">
    <source>
        <dbReference type="EMBL" id="EMB15862.1"/>
    </source>
</evidence>
<feature type="chain" id="PRO_5004020551" evidence="2">
    <location>
        <begin position="32"/>
        <end position="342"/>
    </location>
</feature>
<proteinExistence type="predicted"/>
<sequence length="342" mass="37850">MSQRRRSQAMLTICKWMAVLLCVAATTAAYADAIVQRQSDGPIEFRLRVSDSETLIAEPLQFELEVIVPSELQVVLPTLDQSLGNWEIIAKEVREDLPHADEPGPNSRRWWVRLTLETLQTGEVTIPSVEIQTLPRQLESRSENAAIDWEKAGSLVTQPISIDVVSVLSQNADPTKPEPIAGAIALPTEETPSSSSLAGVVVGVIGVLIAGALLIRRIRSRGEISNADWARRQLTDLRSQWRKQRLSPDDCARQLSPIFREWIGSMMGRESAVTSDEASAWLREVDPAIDGELLTMLTRADEVSFAGISATSSEVDSWLNQSDDWMKQLETLQVRVTQEANA</sequence>
<keyword evidence="1" id="KW-0472">Membrane</keyword>
<dbReference type="EMBL" id="ANMO01000154">
    <property type="protein sequence ID" value="EMB15862.1"/>
    <property type="molecule type" value="Genomic_DNA"/>
</dbReference>
<evidence type="ECO:0000313" key="4">
    <source>
        <dbReference type="Proteomes" id="UP000011529"/>
    </source>
</evidence>
<dbReference type="AlphaFoldDB" id="M2AT20"/>
<reference evidence="3" key="1">
    <citation type="submission" date="2012-11" db="EMBL/GenBank/DDBJ databases">
        <title>Permanent draft genomes of Rhodopirellula europaea strain SH398 and 6C.</title>
        <authorList>
            <person name="Richter M."/>
            <person name="Richter-Heitmann T."/>
            <person name="Frank C."/>
            <person name="Harder J."/>
            <person name="Glockner F.O."/>
        </authorList>
    </citation>
    <scope>NUCLEOTIDE SEQUENCE</scope>
    <source>
        <strain evidence="3">6C</strain>
    </source>
</reference>
<keyword evidence="1" id="KW-1133">Transmembrane helix</keyword>
<keyword evidence="4" id="KW-1185">Reference proteome</keyword>
<reference evidence="3" key="2">
    <citation type="journal article" date="2013" name="Mar. Genomics">
        <title>Expression of sulfatases in Rhodopirellula baltica and the diversity of sulfatases in the genus Rhodopirellula.</title>
        <authorList>
            <person name="Wegner C.E."/>
            <person name="Richter-Heitmann T."/>
            <person name="Klindworth A."/>
            <person name="Klockow C."/>
            <person name="Richter M."/>
            <person name="Achstetter T."/>
            <person name="Glockner F.O."/>
            <person name="Harder J."/>
        </authorList>
    </citation>
    <scope>NUCLEOTIDE SEQUENCE [LARGE SCALE GENOMIC DNA]</scope>
    <source>
        <strain evidence="3">6C</strain>
    </source>
</reference>
<dbReference type="Proteomes" id="UP000011529">
    <property type="component" value="Unassembled WGS sequence"/>
</dbReference>
<dbReference type="PATRIC" id="fig|1263867.3.peg.3698"/>
<evidence type="ECO:0000256" key="2">
    <source>
        <dbReference type="SAM" id="SignalP"/>
    </source>
</evidence>
<accession>M2AT20</accession>
<protein>
    <submittedName>
        <fullName evidence="3">Putative membrane protein</fullName>
    </submittedName>
</protein>
<gene>
    <name evidence="3" type="ORF">RE6C_03456</name>
</gene>
<keyword evidence="1" id="KW-0812">Transmembrane</keyword>
<name>M2AT20_9BACT</name>
<feature type="signal peptide" evidence="2">
    <location>
        <begin position="1"/>
        <end position="31"/>
    </location>
</feature>
<organism evidence="3 4">
    <name type="scientific">Rhodopirellula europaea 6C</name>
    <dbReference type="NCBI Taxonomy" id="1263867"/>
    <lineage>
        <taxon>Bacteria</taxon>
        <taxon>Pseudomonadati</taxon>
        <taxon>Planctomycetota</taxon>
        <taxon>Planctomycetia</taxon>
        <taxon>Pirellulales</taxon>
        <taxon>Pirellulaceae</taxon>
        <taxon>Rhodopirellula</taxon>
    </lineage>
</organism>
<evidence type="ECO:0000256" key="1">
    <source>
        <dbReference type="SAM" id="Phobius"/>
    </source>
</evidence>
<comment type="caution">
    <text evidence="3">The sequence shown here is derived from an EMBL/GenBank/DDBJ whole genome shotgun (WGS) entry which is preliminary data.</text>
</comment>
<feature type="transmembrane region" description="Helical" evidence="1">
    <location>
        <begin position="197"/>
        <end position="215"/>
    </location>
</feature>